<feature type="transmembrane region" description="Helical" evidence="1">
    <location>
        <begin position="368"/>
        <end position="388"/>
    </location>
</feature>
<keyword evidence="1" id="KW-0812">Transmembrane</keyword>
<dbReference type="AlphaFoldDB" id="A0A8H5GUL8"/>
<dbReference type="Proteomes" id="UP000518752">
    <property type="component" value="Unassembled WGS sequence"/>
</dbReference>
<feature type="transmembrane region" description="Helical" evidence="1">
    <location>
        <begin position="73"/>
        <end position="91"/>
    </location>
</feature>
<gene>
    <name evidence="2" type="ORF">D9757_010367</name>
</gene>
<dbReference type="EMBL" id="JAACJN010000115">
    <property type="protein sequence ID" value="KAF5371524.1"/>
    <property type="molecule type" value="Genomic_DNA"/>
</dbReference>
<keyword evidence="1" id="KW-0472">Membrane</keyword>
<dbReference type="OrthoDB" id="9451547at2759"/>
<organism evidence="2 3">
    <name type="scientific">Collybiopsis confluens</name>
    <dbReference type="NCBI Taxonomy" id="2823264"/>
    <lineage>
        <taxon>Eukaryota</taxon>
        <taxon>Fungi</taxon>
        <taxon>Dikarya</taxon>
        <taxon>Basidiomycota</taxon>
        <taxon>Agaricomycotina</taxon>
        <taxon>Agaricomycetes</taxon>
        <taxon>Agaricomycetidae</taxon>
        <taxon>Agaricales</taxon>
        <taxon>Marasmiineae</taxon>
        <taxon>Omphalotaceae</taxon>
        <taxon>Collybiopsis</taxon>
    </lineage>
</organism>
<evidence type="ECO:0000313" key="3">
    <source>
        <dbReference type="Proteomes" id="UP000518752"/>
    </source>
</evidence>
<keyword evidence="1" id="KW-1133">Transmembrane helix</keyword>
<name>A0A8H5GUL8_9AGAR</name>
<feature type="transmembrane region" description="Helical" evidence="1">
    <location>
        <begin position="34"/>
        <end position="53"/>
    </location>
</feature>
<feature type="transmembrane region" description="Helical" evidence="1">
    <location>
        <begin position="433"/>
        <end position="451"/>
    </location>
</feature>
<evidence type="ECO:0000313" key="2">
    <source>
        <dbReference type="EMBL" id="KAF5371524.1"/>
    </source>
</evidence>
<sequence length="544" mass="60807">MNISSPISVLAANAGNASSSNSCPPSDPDSGRTVLGILWTCLSVLFACTWVSVHPNVPGPNEGSTVNRLWAKTKLMIIALIAPELVLMWAVRQWYAARELTKGVCVVCGEDASILCAFEFDHQVYRGWTKTHAFFALMGGFALYEGDNHVTVLRFVPARLQDQPVEEYEEAKQEILDAFKPHPSIVTHSSINMTFGGLPSDHAAIPSSDTTNTKHDVYRRSFAAHETFISRVTEEEIEDRNKSNGFAKFIVVGQTTWFIVQLCARWATGLPVTELEIMTLAFAAMNVPIYFFWWNKPLEVGVPIRINTNRDTQTIKENTDDQPQVDGQRAGLVTVLYRRLILGTLPKNERASTERKGDELGFGPLSKIFIILLVGPLCLIVLPTQAVFDIFDPRPDVNVKLDPRIEVGNSRPEKVESFERTHDLEPSYAADTSIAFGAAVIFGAIHCIAWISQFPSDQEKTLWRVCSLLVACIPIYMAFVNLRKSLDPEKKAWWIMWLGFLYIIAILAYIFARLCLLLQGFLALRALPPAALEAVQWPNFLPHI</sequence>
<protein>
    <submittedName>
        <fullName evidence="2">Uncharacterized protein</fullName>
    </submittedName>
</protein>
<accession>A0A8H5GUL8</accession>
<feature type="transmembrane region" description="Helical" evidence="1">
    <location>
        <begin position="494"/>
        <end position="516"/>
    </location>
</feature>
<proteinExistence type="predicted"/>
<dbReference type="PANTHER" id="PTHR35043">
    <property type="entry name" value="TRANSCRIPTION FACTOR DOMAIN-CONTAINING PROTEIN"/>
    <property type="match status" value="1"/>
</dbReference>
<comment type="caution">
    <text evidence="2">The sequence shown here is derived from an EMBL/GenBank/DDBJ whole genome shotgun (WGS) entry which is preliminary data.</text>
</comment>
<reference evidence="2 3" key="1">
    <citation type="journal article" date="2020" name="ISME J.">
        <title>Uncovering the hidden diversity of litter-decomposition mechanisms in mushroom-forming fungi.</title>
        <authorList>
            <person name="Floudas D."/>
            <person name="Bentzer J."/>
            <person name="Ahren D."/>
            <person name="Johansson T."/>
            <person name="Persson P."/>
            <person name="Tunlid A."/>
        </authorList>
    </citation>
    <scope>NUCLEOTIDE SEQUENCE [LARGE SCALE GENOMIC DNA]</scope>
    <source>
        <strain evidence="2 3">CBS 406.79</strain>
    </source>
</reference>
<dbReference type="PANTHER" id="PTHR35043:SF7">
    <property type="entry name" value="TRANSCRIPTION FACTOR DOMAIN-CONTAINING PROTEIN"/>
    <property type="match status" value="1"/>
</dbReference>
<evidence type="ECO:0000256" key="1">
    <source>
        <dbReference type="SAM" id="Phobius"/>
    </source>
</evidence>
<keyword evidence="3" id="KW-1185">Reference proteome</keyword>
<feature type="transmembrane region" description="Helical" evidence="1">
    <location>
        <begin position="463"/>
        <end position="482"/>
    </location>
</feature>